<dbReference type="PROSITE" id="PS51257">
    <property type="entry name" value="PROKAR_LIPOPROTEIN"/>
    <property type="match status" value="1"/>
</dbReference>
<dbReference type="InterPro" id="IPR025411">
    <property type="entry name" value="DUF4136"/>
</dbReference>
<evidence type="ECO:0000259" key="1">
    <source>
        <dbReference type="Pfam" id="PF13590"/>
    </source>
</evidence>
<accession>A0A3B1CDT7</accession>
<protein>
    <recommendedName>
        <fullName evidence="1">DUF4136 domain-containing protein</fullName>
    </recommendedName>
</protein>
<dbReference type="Pfam" id="PF13590">
    <property type="entry name" value="DUF4136"/>
    <property type="match status" value="1"/>
</dbReference>
<gene>
    <name evidence="2" type="ORF">MNBD_IGNAVI01-1559</name>
</gene>
<organism evidence="2">
    <name type="scientific">hydrothermal vent metagenome</name>
    <dbReference type="NCBI Taxonomy" id="652676"/>
    <lineage>
        <taxon>unclassified sequences</taxon>
        <taxon>metagenomes</taxon>
        <taxon>ecological metagenomes</taxon>
    </lineage>
</organism>
<name>A0A3B1CDT7_9ZZZZ</name>
<dbReference type="Gene3D" id="3.30.160.670">
    <property type="match status" value="1"/>
</dbReference>
<dbReference type="AlphaFoldDB" id="A0A3B1CDT7"/>
<evidence type="ECO:0000313" key="2">
    <source>
        <dbReference type="EMBL" id="VAX16875.1"/>
    </source>
</evidence>
<feature type="domain" description="DUF4136" evidence="1">
    <location>
        <begin position="45"/>
        <end position="221"/>
    </location>
</feature>
<dbReference type="EMBL" id="UOGD01000064">
    <property type="protein sequence ID" value="VAX16875.1"/>
    <property type="molecule type" value="Genomic_DNA"/>
</dbReference>
<reference evidence="2" key="1">
    <citation type="submission" date="2018-06" db="EMBL/GenBank/DDBJ databases">
        <authorList>
            <person name="Zhirakovskaya E."/>
        </authorList>
    </citation>
    <scope>NUCLEOTIDE SEQUENCE</scope>
</reference>
<sequence>MKTDFKRNGKIWRKYLPVLFLFALMLSFTSCYTDYGLTTADYDVVVTQYDKNTNFGAFKTFSLIDSVFHITGDTTESDSDLLTRKYDKLILSTIRENMVDYGYTEIKDPSDQNKPDVVLTVEALGTQIDQYYSGGWYPWYGWYPWWGYPGYPGYYPPYVGKSTYYVGTLFIDYFDVAASLNNPDNNFVTPWYATINGLLQSGQSESRLTGTINQAFEQSPYLKVK</sequence>
<proteinExistence type="predicted"/>